<dbReference type="InterPro" id="IPR001759">
    <property type="entry name" value="PTX_dom"/>
</dbReference>
<feature type="disulfide bond" evidence="8">
    <location>
        <begin position="2708"/>
        <end position="2735"/>
    </location>
</feature>
<feature type="disulfide bond" evidence="8">
    <location>
        <begin position="480"/>
        <end position="507"/>
    </location>
</feature>
<feature type="domain" description="Sushi" evidence="13">
    <location>
        <begin position="2796"/>
        <end position="2853"/>
    </location>
</feature>
<dbReference type="PROSITE" id="PS50234">
    <property type="entry name" value="VWFA"/>
    <property type="match status" value="1"/>
</dbReference>
<reference evidence="15" key="1">
    <citation type="submission" date="2025-05" db="UniProtKB">
        <authorList>
            <consortium name="RefSeq"/>
        </authorList>
    </citation>
    <scope>NUCLEOTIDE SEQUENCE [LARGE SCALE GENOMIC DNA]</scope>
</reference>
<dbReference type="GO" id="GO:0007155">
    <property type="term" value="P:cell adhesion"/>
    <property type="evidence" value="ECO:0007669"/>
    <property type="project" value="UniProtKB-KW"/>
</dbReference>
<dbReference type="Pfam" id="PF12661">
    <property type="entry name" value="hEGF"/>
    <property type="match status" value="1"/>
</dbReference>
<evidence type="ECO:0000256" key="2">
    <source>
        <dbReference type="ARBA" id="ARBA00022659"/>
    </source>
</evidence>
<dbReference type="PROSITE" id="PS50825">
    <property type="entry name" value="HYR"/>
    <property type="match status" value="2"/>
</dbReference>
<feature type="domain" description="HYR" evidence="12">
    <location>
        <begin position="657"/>
        <end position="738"/>
    </location>
</feature>
<feature type="disulfide bond" evidence="7">
    <location>
        <begin position="1241"/>
        <end position="1250"/>
    </location>
</feature>
<dbReference type="Pfam" id="PF02494">
    <property type="entry name" value="HYR"/>
    <property type="match status" value="2"/>
</dbReference>
<feature type="domain" description="Sushi" evidence="13">
    <location>
        <begin position="3494"/>
        <end position="3552"/>
    </location>
</feature>
<dbReference type="PRINTS" id="PR00895">
    <property type="entry name" value="PENTAXIN"/>
</dbReference>
<feature type="disulfide bond" evidence="8">
    <location>
        <begin position="2105"/>
        <end position="2148"/>
    </location>
</feature>
<feature type="domain" description="EGF-like" evidence="10">
    <location>
        <begin position="1291"/>
        <end position="1327"/>
    </location>
</feature>
<feature type="domain" description="Sushi" evidence="13">
    <location>
        <begin position="2517"/>
        <end position="2574"/>
    </location>
</feature>
<dbReference type="SMART" id="SM01411">
    <property type="entry name" value="Ephrin_rec_like"/>
    <property type="match status" value="5"/>
</dbReference>
<feature type="disulfide bond" evidence="8">
    <location>
        <begin position="2940"/>
        <end position="2967"/>
    </location>
</feature>
<feature type="domain" description="Sushi" evidence="13">
    <location>
        <begin position="1983"/>
        <end position="2040"/>
    </location>
</feature>
<feature type="disulfide bond" evidence="7">
    <location>
        <begin position="3675"/>
        <end position="3685"/>
    </location>
</feature>
<dbReference type="SUPFAM" id="SSF57184">
    <property type="entry name" value="Growth factor receptor domain"/>
    <property type="match status" value="3"/>
</dbReference>
<feature type="domain" description="EGF-like" evidence="10">
    <location>
        <begin position="3672"/>
        <end position="3703"/>
    </location>
</feature>
<feature type="domain" description="Sushi" evidence="13">
    <location>
        <begin position="3436"/>
        <end position="3493"/>
    </location>
</feature>
<feature type="disulfide bond" evidence="8">
    <location>
        <begin position="2371"/>
        <end position="2398"/>
    </location>
</feature>
<dbReference type="Proteomes" id="UP001652642">
    <property type="component" value="Chromosome 2"/>
</dbReference>
<dbReference type="Gene3D" id="2.10.70.10">
    <property type="entry name" value="Complement Module, domain 1"/>
    <property type="match status" value="35"/>
</dbReference>
<dbReference type="InterPro" id="IPR000152">
    <property type="entry name" value="EGF-type_Asp/Asn_hydroxyl_site"/>
</dbReference>
<feature type="disulfide bond" evidence="7">
    <location>
        <begin position="3661"/>
        <end position="3670"/>
    </location>
</feature>
<feature type="domain" description="Sushi" evidence="13">
    <location>
        <begin position="739"/>
        <end position="803"/>
    </location>
</feature>
<dbReference type="SMART" id="SM00327">
    <property type="entry name" value="VWA"/>
    <property type="match status" value="1"/>
</dbReference>
<feature type="domain" description="HYR" evidence="12">
    <location>
        <begin position="574"/>
        <end position="656"/>
    </location>
</feature>
<feature type="domain" description="Sushi" evidence="13">
    <location>
        <begin position="2343"/>
        <end position="2400"/>
    </location>
</feature>
<feature type="disulfide bond" evidence="8">
    <location>
        <begin position="1837"/>
        <end position="1864"/>
    </location>
</feature>
<evidence type="ECO:0000313" key="16">
    <source>
        <dbReference type="RefSeq" id="XP_020646795.2"/>
    </source>
</evidence>
<feature type="disulfide bond" evidence="7">
    <location>
        <begin position="3693"/>
        <end position="3702"/>
    </location>
</feature>
<dbReference type="SMART" id="SM00181">
    <property type="entry name" value="EGF"/>
    <property type="match status" value="11"/>
</dbReference>
<feature type="disulfide bond" evidence="8">
    <location>
        <begin position="2487"/>
        <end position="2514"/>
    </location>
</feature>
<dbReference type="InterPro" id="IPR000436">
    <property type="entry name" value="Sushi_SCR_CCP_dom"/>
</dbReference>
<feature type="domain" description="Sushi" evidence="13">
    <location>
        <begin position="2459"/>
        <end position="2516"/>
    </location>
</feature>
<dbReference type="PROSITE" id="PS51828">
    <property type="entry name" value="PTX_2"/>
    <property type="match status" value="1"/>
</dbReference>
<evidence type="ECO:0000313" key="15">
    <source>
        <dbReference type="Proteomes" id="UP001652642"/>
    </source>
</evidence>
<keyword evidence="4" id="KW-0677">Repeat</keyword>
<accession>A0A6J0TID7</accession>
<dbReference type="Gene3D" id="3.40.50.410">
    <property type="entry name" value="von Willebrand factor, type A domain"/>
    <property type="match status" value="1"/>
</dbReference>
<feature type="disulfide bond" evidence="8">
    <location>
        <begin position="1738"/>
        <end position="1765"/>
    </location>
</feature>
<feature type="domain" description="Sushi" evidence="13">
    <location>
        <begin position="450"/>
        <end position="509"/>
    </location>
</feature>
<dbReference type="InterPro" id="IPR009030">
    <property type="entry name" value="Growth_fac_rcpt_cys_sf"/>
</dbReference>
<dbReference type="CDD" id="cd01450">
    <property type="entry name" value="vWFA_subfamily_ECM"/>
    <property type="match status" value="1"/>
</dbReference>
<dbReference type="InterPro" id="IPR024731">
    <property type="entry name" value="NELL2-like_EGF"/>
</dbReference>
<evidence type="ECO:0000256" key="5">
    <source>
        <dbReference type="ARBA" id="ARBA00023157"/>
    </source>
</evidence>
<keyword evidence="5 7" id="KW-1015">Disulfide bond</keyword>
<evidence type="ECO:0000259" key="12">
    <source>
        <dbReference type="PROSITE" id="PS50825"/>
    </source>
</evidence>
<keyword evidence="6" id="KW-0325">Glycoprotein</keyword>
<feature type="domain" description="Sushi" evidence="13">
    <location>
        <begin position="390"/>
        <end position="449"/>
    </location>
</feature>
<dbReference type="Pfam" id="PF00008">
    <property type="entry name" value="EGF"/>
    <property type="match status" value="6"/>
</dbReference>
<keyword evidence="2 8" id="KW-0768">Sushi</keyword>
<dbReference type="SUPFAM" id="SSF57196">
    <property type="entry name" value="EGF/Laminin"/>
    <property type="match status" value="4"/>
</dbReference>
<dbReference type="Pfam" id="PF00354">
    <property type="entry name" value="Pentaxin"/>
    <property type="match status" value="1"/>
</dbReference>
<feature type="domain" description="Sushi" evidence="13">
    <location>
        <begin position="2166"/>
        <end position="2223"/>
    </location>
</feature>
<dbReference type="PROSITE" id="PS01187">
    <property type="entry name" value="EGF_CA"/>
    <property type="match status" value="3"/>
</dbReference>
<feature type="domain" description="Pentraxin (PTX)" evidence="14">
    <location>
        <begin position="1446"/>
        <end position="1650"/>
    </location>
</feature>
<dbReference type="GO" id="GO:0045944">
    <property type="term" value="P:positive regulation of transcription by RNA polymerase II"/>
    <property type="evidence" value="ECO:0007669"/>
    <property type="project" value="UniProtKB-ARBA"/>
</dbReference>
<feature type="domain" description="EGF-like" evidence="10">
    <location>
        <begin position="1367"/>
        <end position="1403"/>
    </location>
</feature>
<dbReference type="InterPro" id="IPR002035">
    <property type="entry name" value="VWF_A"/>
</dbReference>
<comment type="caution">
    <text evidence="7">Lacks conserved residue(s) required for the propagation of feature annotation.</text>
</comment>
<dbReference type="GO" id="GO:0005737">
    <property type="term" value="C:cytoplasm"/>
    <property type="evidence" value="ECO:0007669"/>
    <property type="project" value="UniProtKB-SubCell"/>
</dbReference>
<feature type="disulfide bond" evidence="8">
    <location>
        <begin position="3464"/>
        <end position="3491"/>
    </location>
</feature>
<feature type="disulfide bond" evidence="7">
    <location>
        <begin position="1431"/>
        <end position="1440"/>
    </location>
</feature>
<dbReference type="GeneID" id="110077744"/>
<dbReference type="InterPro" id="IPR035976">
    <property type="entry name" value="Sushi/SCR/CCP_sf"/>
</dbReference>
<evidence type="ECO:0000256" key="1">
    <source>
        <dbReference type="ARBA" id="ARBA00022536"/>
    </source>
</evidence>
<dbReference type="InterPro" id="IPR013320">
    <property type="entry name" value="ConA-like_dom_sf"/>
</dbReference>
<dbReference type="GO" id="GO:0036303">
    <property type="term" value="P:lymph vessel morphogenesis"/>
    <property type="evidence" value="ECO:0007669"/>
    <property type="project" value="UniProtKB-ARBA"/>
</dbReference>
<dbReference type="Pfam" id="PF12947">
    <property type="entry name" value="EGF_3"/>
    <property type="match status" value="1"/>
</dbReference>
<feature type="disulfide bond" evidence="8">
    <location>
        <begin position="3055"/>
        <end position="3082"/>
    </location>
</feature>
<dbReference type="GO" id="GO:0005634">
    <property type="term" value="C:nucleus"/>
    <property type="evidence" value="ECO:0007669"/>
    <property type="project" value="UniProtKB-SubCell"/>
</dbReference>
<feature type="domain" description="Sushi" evidence="13">
    <location>
        <begin position="2041"/>
        <end position="2102"/>
    </location>
</feature>
<dbReference type="PROSITE" id="PS50026">
    <property type="entry name" value="EGF_3"/>
    <property type="match status" value="9"/>
</dbReference>
<dbReference type="SMART" id="SM00179">
    <property type="entry name" value="EGF_CA"/>
    <property type="match status" value="7"/>
</dbReference>
<feature type="domain" description="Sushi" evidence="13">
    <location>
        <begin position="1809"/>
        <end position="1866"/>
    </location>
</feature>
<evidence type="ECO:0000256" key="9">
    <source>
        <dbReference type="SAM" id="SignalP"/>
    </source>
</evidence>
<feature type="domain" description="Sushi" evidence="13">
    <location>
        <begin position="2284"/>
        <end position="2342"/>
    </location>
</feature>
<dbReference type="Pfam" id="PF00084">
    <property type="entry name" value="Sushi"/>
    <property type="match status" value="35"/>
</dbReference>
<dbReference type="PANTHER" id="PTHR46393">
    <property type="entry name" value="SUSHI DOMAIN-CONTAINING PROTEIN"/>
    <property type="match status" value="1"/>
</dbReference>
<feature type="domain" description="Sushi" evidence="13">
    <location>
        <begin position="3028"/>
        <end position="3084"/>
    </location>
</feature>
<feature type="domain" description="Sushi" evidence="13">
    <location>
        <begin position="3262"/>
        <end position="3319"/>
    </location>
</feature>
<feature type="disulfide bond" evidence="8">
    <location>
        <begin position="1680"/>
        <end position="1707"/>
    </location>
</feature>
<reference evidence="16" key="2">
    <citation type="submission" date="2025-08" db="UniProtKB">
        <authorList>
            <consortium name="RefSeq"/>
        </authorList>
    </citation>
    <scope>IDENTIFICATION</scope>
</reference>
<dbReference type="InterPro" id="IPR018097">
    <property type="entry name" value="EGF_Ca-bd_CS"/>
</dbReference>
<keyword evidence="15" id="KW-1185">Reference proteome</keyword>
<feature type="disulfide bond" evidence="8">
    <location>
        <begin position="1895"/>
        <end position="1922"/>
    </location>
</feature>
<feature type="disulfide bond" evidence="8">
    <location>
        <begin position="3113"/>
        <end position="3140"/>
    </location>
</feature>
<organism evidence="15 16">
    <name type="scientific">Pogona vitticeps</name>
    <name type="common">central bearded dragon</name>
    <dbReference type="NCBI Taxonomy" id="103695"/>
    <lineage>
        <taxon>Eukaryota</taxon>
        <taxon>Metazoa</taxon>
        <taxon>Chordata</taxon>
        <taxon>Craniata</taxon>
        <taxon>Vertebrata</taxon>
        <taxon>Euteleostomi</taxon>
        <taxon>Lepidosauria</taxon>
        <taxon>Squamata</taxon>
        <taxon>Bifurcata</taxon>
        <taxon>Unidentata</taxon>
        <taxon>Episquamata</taxon>
        <taxon>Toxicofera</taxon>
        <taxon>Iguania</taxon>
        <taxon>Acrodonta</taxon>
        <taxon>Agamidae</taxon>
        <taxon>Amphibolurinae</taxon>
        <taxon>Pogona</taxon>
    </lineage>
</organism>
<feature type="domain" description="Sushi" evidence="13">
    <location>
        <begin position="1710"/>
        <end position="1767"/>
    </location>
</feature>
<feature type="domain" description="Sushi" evidence="13">
    <location>
        <begin position="2224"/>
        <end position="2283"/>
    </location>
</feature>
<dbReference type="InterPro" id="IPR013032">
    <property type="entry name" value="EGF-like_CS"/>
</dbReference>
<feature type="domain" description="EGF-like" evidence="10">
    <location>
        <begin position="1215"/>
        <end position="1251"/>
    </location>
</feature>
<feature type="domain" description="Sushi" evidence="13">
    <location>
        <begin position="2970"/>
        <end position="3027"/>
    </location>
</feature>
<dbReference type="PROSITE" id="PS01186">
    <property type="entry name" value="EGF_2"/>
    <property type="match status" value="9"/>
</dbReference>
<evidence type="ECO:0000259" key="13">
    <source>
        <dbReference type="PROSITE" id="PS50923"/>
    </source>
</evidence>
<dbReference type="CTD" id="79987"/>
<dbReference type="Pfam" id="PF00092">
    <property type="entry name" value="VWA"/>
    <property type="match status" value="1"/>
</dbReference>
<feature type="disulfide bond" evidence="7">
    <location>
        <begin position="1279"/>
        <end position="1288"/>
    </location>
</feature>
<dbReference type="Gene3D" id="2.10.25.10">
    <property type="entry name" value="Laminin"/>
    <property type="match status" value="10"/>
</dbReference>
<dbReference type="PANTHER" id="PTHR46393:SF7">
    <property type="entry name" value="COMPLEMENT C2"/>
    <property type="match status" value="1"/>
</dbReference>
<dbReference type="Pfam" id="PF07699">
    <property type="entry name" value="Ephrin_rec_like"/>
    <property type="match status" value="4"/>
</dbReference>
<feature type="domain" description="Sushi" evidence="13">
    <location>
        <begin position="1867"/>
        <end position="1924"/>
    </location>
</feature>
<dbReference type="SUPFAM" id="SSF49899">
    <property type="entry name" value="Concanavalin A-like lectins/glucanases"/>
    <property type="match status" value="1"/>
</dbReference>
<proteinExistence type="predicted"/>
<dbReference type="GO" id="GO:0008544">
    <property type="term" value="P:epidermis development"/>
    <property type="evidence" value="ECO:0007669"/>
    <property type="project" value="UniProtKB-ARBA"/>
</dbReference>
<feature type="domain" description="Sushi" evidence="13">
    <location>
        <begin position="3320"/>
        <end position="3377"/>
    </location>
</feature>
<feature type="disulfide bond" evidence="8">
    <location>
        <begin position="1953"/>
        <end position="1980"/>
    </location>
</feature>
<dbReference type="SMART" id="SM00032">
    <property type="entry name" value="CCP"/>
    <property type="match status" value="36"/>
</dbReference>
<evidence type="ECO:0000256" key="6">
    <source>
        <dbReference type="ARBA" id="ARBA00023180"/>
    </source>
</evidence>
<dbReference type="SUPFAM" id="SSF53300">
    <property type="entry name" value="vWA-like"/>
    <property type="match status" value="1"/>
</dbReference>
<feature type="disulfide bond" evidence="7">
    <location>
        <begin position="1317"/>
        <end position="1326"/>
    </location>
</feature>
<feature type="disulfide bond" evidence="8">
    <location>
        <begin position="3348"/>
        <end position="3375"/>
    </location>
</feature>
<feature type="domain" description="Sushi" evidence="13">
    <location>
        <begin position="3202"/>
        <end position="3261"/>
    </location>
</feature>
<feature type="disulfide bond" evidence="8">
    <location>
        <begin position="2429"/>
        <end position="2456"/>
    </location>
</feature>
<dbReference type="GO" id="GO:0005178">
    <property type="term" value="F:integrin binding"/>
    <property type="evidence" value="ECO:0007669"/>
    <property type="project" value="UniProtKB-ARBA"/>
</dbReference>
<dbReference type="PROSITE" id="PS50923">
    <property type="entry name" value="SUSHI"/>
    <property type="match status" value="35"/>
</dbReference>
<feature type="disulfide bond" evidence="8">
    <location>
        <begin position="2882"/>
        <end position="2909"/>
    </location>
</feature>
<dbReference type="CDD" id="cd00054">
    <property type="entry name" value="EGF_CA"/>
    <property type="match status" value="7"/>
</dbReference>
<feature type="domain" description="EGF-like" evidence="10">
    <location>
        <begin position="1767"/>
        <end position="1806"/>
    </location>
</feature>
<keyword evidence="3 9" id="KW-0732">Signal</keyword>
<feature type="disulfide bond" evidence="7">
    <location>
        <begin position="1393"/>
        <end position="1402"/>
    </location>
</feature>
<feature type="domain" description="Sushi" evidence="13">
    <location>
        <begin position="3143"/>
        <end position="3201"/>
    </location>
</feature>
<dbReference type="Gene3D" id="2.60.120.200">
    <property type="match status" value="1"/>
</dbReference>
<dbReference type="PROSITE" id="PS00022">
    <property type="entry name" value="EGF_1"/>
    <property type="match status" value="8"/>
</dbReference>
<dbReference type="GO" id="GO:0010572">
    <property type="term" value="P:positive regulation of platelet activation"/>
    <property type="evidence" value="ECO:0007669"/>
    <property type="project" value="UniProtKB-ARBA"/>
</dbReference>
<feature type="domain" description="Sushi" evidence="13">
    <location>
        <begin position="2738"/>
        <end position="2795"/>
    </location>
</feature>
<dbReference type="Gene3D" id="2.10.50.10">
    <property type="entry name" value="Tumor Necrosis Factor Receptor, subunit A, domain 2"/>
    <property type="match status" value="3"/>
</dbReference>
<feature type="disulfide bond" evidence="8">
    <location>
        <begin position="2194"/>
        <end position="2221"/>
    </location>
</feature>
<dbReference type="PROSITE" id="PS00010">
    <property type="entry name" value="ASX_HYDROXYL"/>
    <property type="match status" value="6"/>
</dbReference>
<dbReference type="OrthoDB" id="6515930at2759"/>
<gene>
    <name evidence="16" type="primary">SVEP1</name>
</gene>
<feature type="domain" description="Sushi" evidence="13">
    <location>
        <begin position="1925"/>
        <end position="1982"/>
    </location>
</feature>
<feature type="domain" description="EGF-like" evidence="10">
    <location>
        <begin position="1329"/>
        <end position="1365"/>
    </location>
</feature>
<feature type="domain" description="Sushi" evidence="13">
    <location>
        <begin position="2575"/>
        <end position="2631"/>
    </location>
</feature>
<evidence type="ECO:0000256" key="4">
    <source>
        <dbReference type="ARBA" id="ARBA00022737"/>
    </source>
</evidence>
<sequence>MWPLLGAYLWGGVSLVWGWAPPPPLSLSRPLNLSALAALAAPPSGSAAAGATLFTRPPGAAGSARAEGGRVEKLGRAFKGQVRRLREQSGRLELVFLVDESSSVGQANFLSELRFVKKLLSDFPVVPTATRVAIVTFSSKTHVVPRVDYISPPARPPPPPQHKCALLSREIPAIGYRGGGTYTKGAFQQAAQILLHARENATKVIFLITDGYSNGGDPRPIAASLREFGVEIFTFGIWQGNIRELNDMASHPKEEHCYLLHSFAEFEALARRALHEDLPSGSYIQEDISHCSYLCDGRENCCDIMASCKCGTHTGQFECICEKGYYGKGLQHECAACPPGTYKPEGLPGGITTCLSCPDENHTSPPGSTSVEDCVCKEGYRSRGQTCEVVHCPELHPPENGYFIQNVCNNDFNAACGIRCKTGFDLVGSSIRLCQPNGLWSGSETTCRVRTCPKLFAPQHGHINCSPTEISYGTVCLVTCDDNYELEGNSKLTCQGNSQWDGKEPKCVELLCPVLQKPEHVIIHPYICGLEPSKYGTVCGLSCPTGFLLSGVREELRCLTSGRWSENLQKASCKDIEPPKISCPDDIKAPTLEHQNSANISWQVPAATDNSRDEVSIQVTPAFVPPYLFPIGEVEITYTAVDKSENQASCTFSIKVVDNEPPVIDKCRSPPTVQVSEKEYRVTWDEPQFSDNSGASLSIAKSHSPGDLFPKGETVVQYTATDSSGNNRTCELHIVIRGSPCEIPFTPMNGDFKCVKDEKGVNCTLHCTDGYDFTAGSNENYYCAYADGIWNPPYSTEWPDCSLKRFANHGFKSFEMLYKATRCDDSNLLKNFVEAFQSALGKMVPSFCNDVDDIDCRLEGFPQKHCLEYNYDYENGFAIGPGGWGTANQLDYSYDDFPEAVPEEGQPKPLADSVDVAHPRVKRHKKLNMPMSDHKIKLVFNITASVPLPDERNDTLESENQQRLLKTLETITNRLKRTLSKDPMYSFQFSSELLVADTNSLEAEKAFLFCRPGSVLRGRMCVNCPLGTYYSLEHHACESCWIGSFQDEEGQLECKNCPSGSYTEYLHSRSISECKAQCKPGTYSPNGLEICESCPFGKYQPATGSKHCISCPENISTVKRGAVDISACGVPCPAGEFSRSGLMPCHPCPRDYYQPDPGKSYCLSCPFYGTTTVIGARSIADCSSFGSTFSAAEESIALPAAPENTKKEYKISSQVFHECFLQPCNNNGTCKQVGSGYICICPPGYEGLKCEKEIDECKSSPCLNKGICKDGIATFICQCQPGYSGLVCEEDINECNSNPCLNKAVCVDGINSYQCLCIEGFTGTHCEIQINECLSSPCLNKAICEDQIGGFHCKCLPGFTGVLCEKNINECLSRPCKNGGTCKDGVNGYRCHCVTGYTGLQCEININECASNPCVNHATCVDALNSYICKCSPGFTGSRCETEQSSRFNLDFEVSGIYGYVMLDSVLPSLSEITCAFWMKSSDTTNYGTPISYAVENGSDNAFLLTDYNGWVLYVNGKESITDCPSVNDGNWHHIAVTWTNTNGAWRVYIDGRLSDGGSGLSVGSVIPGGGALVLGQEQDRRGEGFNPAESFVGSISQLNIWGYVLSPEQVKSLATSCPEELQRGNILAWPDFLSGIVGRVKIDSNSMFCSDCQPLQSSIPHLRTSSADLKAGSKVSLSCDPGYHIVGNSVLHCLNLGKWTQPLPHCERISCGVPPPLENGFHSAEDYFAGSTLTYQCNSGYYLLGDSRMVCMDNGSWNVISPSCLDVDECAVGSDCDPHASCFNTDGSYVCTCIYPYKGDGKKCTEPVKCKHPGVPEHGHSHGDSFSVGSEISFLCDKGYQLKGVTQVVCLESGEWSHLTPYCEAISCGNPPIPENGSIDGSNFTYGSKVIYRCDKGYVLKGEEAAVCLSNGKWNYSSPVCELVKCPLPKEISNGKYIMSGVTYLSNVSYICDTGYSLQGSSVLVCEETASWSSLSPHCEIVSCELPPVIKDATVSGNNFTFGNIVTYTCKEGYTLIGPEAVECLANGKWNMSYQQCVAVSCDEPPPVEHASPESGHRLFGDVAIYYCSDGYSLAGNSQLLCNAQGKWVPPAAKDVPECIADFCERPLSASYSILESSNKARFPAGSIVSFKCMEGFVLNTSAKIECVRGGQWNPSPLTIQCIPVRCGEPAGIKNGYATGTNYSFGAIVAYSCTRGYYIKGEKKRTCEATGTWSGTMPTCHPVSCGEPPKLANGVIENITGRFFGSEVRYQCSVGYKLIGSPTLFCQANRQWHTEAPPSCVLLSCREPHPFQHGHTKGKSFEVGAKVFFVCDEGYELIGDASWTCQKTGTWNKKQNPKCVQTECPEPPLIENQLVLKEMTDQVGVVQFSCKEGFILFGASVLKCLPSRQWNDSFPVCRMVLCPRPPYIPFGDPLVTSLHFGSIVNYTCMDGFLLKGISSISCQADGTWSFPMPECIPVECPQPEEIQNGIADVQGLTYLSTALYNCKPGFELVGNTTILCGEDGLWLGGKPTCKPIECSKPKEIQNGRYSYVDLHYRQTVTYSCDRGFQLEGQSVLNCLETREWDAEAPSCRAISCDPPQPIENGFVEGADYSYGAMVIYSCIPGYQLSGLAMQTCEDLGWSGVSPVCLPTDCGLPPHIDFGGYVTISNEEKLYGQEGILAEGFPTASPPFFSLMLDNQKDAQSTSRAINTLPLSVYLYGTTVLYSCYPGYELFGNSTLTCQEDGTWNDSAPICISIQCESLLPPENGFVHFTENGLGSTVMYTCKPGYKLIGSSTRLCTFSKEWSDVAPTCERVSCAVPRKPMNGTVKGETFTYGSVIQYDCDPGFQLNGPEKRTCQADQKWDGNEPICIPISCGRVPGLENGRVTGEEYTFQKYIEYSCREGFLLEGIQKRVCLADGSWSGNTPVCRAIQCPVPPKLSHGQISGSNFAFGKGIEYRCDEGYVLHGSPSNICQANGTWAKETPSCKPVNCGPPEDITHGFLNGSIFTYGAYIEYICFPGYELQGNPVRQCMSNALWSGKPPSCLLCECPVPAIQNGVVKGRNFGCGQRVSFECLGGFKLLGPPEITCEAANRWSSGFPHCGLISCGPPPTIPNAFINGSSSVDQNTIIYNCELGYVMQGSPELTCTEKGIWSEPYPHCAILTCGPPPSVPHAVALGDSQAYGSRIQYRCLEGYVMETEMDTCTCQEDGHWSSGSISCCPKKCPLPTNITKVIISGTDFTVNESIILSCPEGYLLTGESSATCQSDGSWMPLFSSDICIPVSCGKPDAPEHGSVVGNGYSYRETVFYKCASGYELEGDAERICQADKLWSGTTPVCRKISCGPPETIDNGSISGEKFLFEDEILYSCNQGFELQGVTRRICHVNKKWSPSAPVCVSIRCEPPPTVENAIPITNENTYRSKVSFVCNFGYHLVGPGNVTCLANGSWSKPHPSCEETRCEDPEFIENGNAVYENNTVGSRVAYYCNKGYTLEGEPIAECTETGTWSHPMPLCKPNTCPVPFIIPENALLSETTFHVGQKVFMKCREGYLLRGPSVIVCNPDEAWTPTTAKCEKISCGPPAHLENALIRGTFYQYGDMVTYSCYSGYMLEGSLRSICLENGTWTTPPACKAICRFPCQNGGVCERPNACSCPEGWMGRLCEEPICILHCLNGGRCVAPYQCNCPAGWTGSRCHQAVCQSPCLNGGKCIRPNRCHCTSPWTGHDCSRKRKTGFHHF</sequence>
<feature type="chain" id="PRO_5045271695" evidence="9">
    <location>
        <begin position="19"/>
        <end position="3713"/>
    </location>
</feature>
<dbReference type="GO" id="GO:0016020">
    <property type="term" value="C:membrane"/>
    <property type="evidence" value="ECO:0007669"/>
    <property type="project" value="UniProtKB-SubCell"/>
</dbReference>
<feature type="domain" description="Sushi" evidence="13">
    <location>
        <begin position="2854"/>
        <end position="2911"/>
    </location>
</feature>
<dbReference type="InterPro" id="IPR011641">
    <property type="entry name" value="Tyr-kin_ephrin_A/B_rcpt-like"/>
</dbReference>
<dbReference type="PRINTS" id="PR00010">
    <property type="entry name" value="EGFBLOOD"/>
</dbReference>
<feature type="domain" description="Sushi" evidence="13">
    <location>
        <begin position="1651"/>
        <end position="1709"/>
    </location>
</feature>
<feature type="disulfide bond" evidence="8">
    <location>
        <begin position="2998"/>
        <end position="3025"/>
    </location>
</feature>
<dbReference type="InterPro" id="IPR000742">
    <property type="entry name" value="EGF"/>
</dbReference>
<feature type="domain" description="VWFA" evidence="11">
    <location>
        <begin position="93"/>
        <end position="278"/>
    </location>
</feature>
<evidence type="ECO:0000259" key="10">
    <source>
        <dbReference type="PROSITE" id="PS50026"/>
    </source>
</evidence>
<protein>
    <submittedName>
        <fullName evidence="16">Sushi, von Willebrand factor type A, EGF and pentraxin domain-containing protein 1 isoform X1</fullName>
    </submittedName>
</protein>
<feature type="disulfide bond" evidence="8">
    <location>
        <begin position="3523"/>
        <end position="3550"/>
    </location>
</feature>
<feature type="domain" description="Sushi" evidence="13">
    <location>
        <begin position="3378"/>
        <end position="3435"/>
    </location>
</feature>
<keyword evidence="1 7" id="KW-0245">EGF-like domain</keyword>
<feature type="domain" description="Sushi" evidence="13">
    <location>
        <begin position="2912"/>
        <end position="2969"/>
    </location>
</feature>
<dbReference type="RefSeq" id="XP_020646795.2">
    <property type="nucleotide sequence ID" value="XM_020791136.2"/>
</dbReference>
<dbReference type="SUPFAM" id="SSF57535">
    <property type="entry name" value="Complement control module/SCR domain"/>
    <property type="match status" value="35"/>
</dbReference>
<name>A0A6J0TID7_9SAUR</name>
<dbReference type="SMART" id="SM00159">
    <property type="entry name" value="PTX"/>
    <property type="match status" value="1"/>
</dbReference>
<evidence type="ECO:0000256" key="3">
    <source>
        <dbReference type="ARBA" id="ARBA00022729"/>
    </source>
</evidence>
<feature type="disulfide bond" evidence="8">
    <location>
        <begin position="2824"/>
        <end position="2851"/>
    </location>
</feature>
<feature type="disulfide bond" evidence="8">
    <location>
        <begin position="2545"/>
        <end position="2572"/>
    </location>
</feature>
<dbReference type="GO" id="GO:0003013">
    <property type="term" value="P:circulatory system process"/>
    <property type="evidence" value="ECO:0007669"/>
    <property type="project" value="UniProtKB-ARBA"/>
</dbReference>
<dbReference type="InterPro" id="IPR003410">
    <property type="entry name" value="HYR_dom"/>
</dbReference>
<evidence type="ECO:0000259" key="11">
    <source>
        <dbReference type="PROSITE" id="PS50234"/>
    </source>
</evidence>
<feature type="disulfide bond" evidence="8">
    <location>
        <begin position="3406"/>
        <end position="3433"/>
    </location>
</feature>
<feature type="domain" description="Sushi" evidence="13">
    <location>
        <begin position="2401"/>
        <end position="2458"/>
    </location>
</feature>
<dbReference type="CDD" id="cd00033">
    <property type="entry name" value="CCP"/>
    <property type="match status" value="35"/>
</dbReference>
<feature type="disulfide bond" evidence="7">
    <location>
        <begin position="1355"/>
        <end position="1364"/>
    </location>
</feature>
<feature type="signal peptide" evidence="9">
    <location>
        <begin position="1"/>
        <end position="18"/>
    </location>
</feature>
<feature type="domain" description="Sushi" evidence="13">
    <location>
        <begin position="3553"/>
        <end position="3609"/>
    </location>
</feature>
<feature type="domain" description="Sushi" evidence="13">
    <location>
        <begin position="2103"/>
        <end position="2165"/>
    </location>
</feature>
<feature type="disulfide bond" evidence="7">
    <location>
        <begin position="3643"/>
        <end position="3653"/>
    </location>
</feature>
<feature type="domain" description="EGF-like" evidence="10">
    <location>
        <begin position="1253"/>
        <end position="1289"/>
    </location>
</feature>
<evidence type="ECO:0000259" key="14">
    <source>
        <dbReference type="PROSITE" id="PS51828"/>
    </source>
</evidence>
<feature type="disulfide bond" evidence="8">
    <location>
        <begin position="420"/>
        <end position="447"/>
    </location>
</feature>
<feature type="disulfide bond" evidence="8">
    <location>
        <begin position="2766"/>
        <end position="2793"/>
    </location>
</feature>
<evidence type="ECO:0000256" key="7">
    <source>
        <dbReference type="PROSITE-ProRule" id="PRU00076"/>
    </source>
</evidence>
<dbReference type="GO" id="GO:0005509">
    <property type="term" value="F:calcium ion binding"/>
    <property type="evidence" value="ECO:0007669"/>
    <property type="project" value="InterPro"/>
</dbReference>
<feature type="domain" description="Sushi" evidence="13">
    <location>
        <begin position="3085"/>
        <end position="3142"/>
    </location>
</feature>
<feature type="disulfide bond" evidence="8">
    <location>
        <begin position="3290"/>
        <end position="3317"/>
    </location>
</feature>
<dbReference type="InterPro" id="IPR036465">
    <property type="entry name" value="vWFA_dom_sf"/>
</dbReference>
<feature type="domain" description="EGF-like" evidence="10">
    <location>
        <begin position="1405"/>
        <end position="1441"/>
    </location>
</feature>
<feature type="domain" description="EGF-like" evidence="10">
    <location>
        <begin position="3639"/>
        <end position="3671"/>
    </location>
</feature>
<dbReference type="InParanoid" id="A0A6J0TID7"/>
<feature type="disulfide bond" evidence="8">
    <location>
        <begin position="2011"/>
        <end position="2038"/>
    </location>
</feature>
<evidence type="ECO:0000256" key="8">
    <source>
        <dbReference type="PROSITE-ProRule" id="PRU00302"/>
    </source>
</evidence>
<dbReference type="InterPro" id="IPR001881">
    <property type="entry name" value="EGF-like_Ca-bd_dom"/>
</dbReference>
<dbReference type="KEGG" id="pvt:110077744"/>
<feature type="domain" description="Sushi" evidence="13">
    <location>
        <begin position="2681"/>
        <end position="2737"/>
    </location>
</feature>